<evidence type="ECO:0000313" key="3">
    <source>
        <dbReference type="Proteomes" id="UP001050691"/>
    </source>
</evidence>
<protein>
    <submittedName>
        <fullName evidence="2">Uncharacterized protein</fullName>
    </submittedName>
</protein>
<accession>A0AAV5ABL6</accession>
<dbReference type="Proteomes" id="UP001050691">
    <property type="component" value="Unassembled WGS sequence"/>
</dbReference>
<evidence type="ECO:0000313" key="2">
    <source>
        <dbReference type="EMBL" id="GJJ10310.1"/>
    </source>
</evidence>
<dbReference type="AlphaFoldDB" id="A0AAV5ABL6"/>
<proteinExistence type="predicted"/>
<dbReference type="EMBL" id="BPWL01000005">
    <property type="protein sequence ID" value="GJJ10310.1"/>
    <property type="molecule type" value="Genomic_DNA"/>
</dbReference>
<gene>
    <name evidence="2" type="ORF">Clacol_004536</name>
</gene>
<sequence>MQRAITVGFPIFSDPFSINLPFSSYYLILRLVDNVVVILSDVLAFFAVIRQVWGLWKEKRRLGLHTGEDFATLLLQQGILRFFFVLFVSFTQLVTDYISPQVGVYVGAFQNVYELCNILVNARPFMLPLRLSVILICEFTLDLRRRNTTTRPLPNPSALEFADLNLSSPNNPEVRFRQSILSRLQERIIADMGERNDPVSMGIDAPGQGEPGLETA</sequence>
<name>A0AAV5ABL6_9AGAM</name>
<feature type="region of interest" description="Disordered" evidence="1">
    <location>
        <begin position="196"/>
        <end position="216"/>
    </location>
</feature>
<evidence type="ECO:0000256" key="1">
    <source>
        <dbReference type="SAM" id="MobiDB-lite"/>
    </source>
</evidence>
<organism evidence="2 3">
    <name type="scientific">Clathrus columnatus</name>
    <dbReference type="NCBI Taxonomy" id="1419009"/>
    <lineage>
        <taxon>Eukaryota</taxon>
        <taxon>Fungi</taxon>
        <taxon>Dikarya</taxon>
        <taxon>Basidiomycota</taxon>
        <taxon>Agaricomycotina</taxon>
        <taxon>Agaricomycetes</taxon>
        <taxon>Phallomycetidae</taxon>
        <taxon>Phallales</taxon>
        <taxon>Clathraceae</taxon>
        <taxon>Clathrus</taxon>
    </lineage>
</organism>
<comment type="caution">
    <text evidence="2">The sequence shown here is derived from an EMBL/GenBank/DDBJ whole genome shotgun (WGS) entry which is preliminary data.</text>
</comment>
<keyword evidence="3" id="KW-1185">Reference proteome</keyword>
<reference evidence="2" key="1">
    <citation type="submission" date="2021-10" db="EMBL/GenBank/DDBJ databases">
        <title>De novo Genome Assembly of Clathrus columnatus (Basidiomycota, Fungi) Using Illumina and Nanopore Sequence Data.</title>
        <authorList>
            <person name="Ogiso-Tanaka E."/>
            <person name="Itagaki H."/>
            <person name="Hosoya T."/>
            <person name="Hosaka K."/>
        </authorList>
    </citation>
    <scope>NUCLEOTIDE SEQUENCE</scope>
    <source>
        <strain evidence="2">MO-923</strain>
    </source>
</reference>